<dbReference type="AlphaFoldDB" id="A0A1S1UD83"/>
<dbReference type="GO" id="GO:0016987">
    <property type="term" value="F:sigma factor activity"/>
    <property type="evidence" value="ECO:0007669"/>
    <property type="project" value="UniProtKB-KW"/>
</dbReference>
<dbReference type="SUPFAM" id="SSF88946">
    <property type="entry name" value="Sigma2 domain of RNA polymerase sigma factors"/>
    <property type="match status" value="1"/>
</dbReference>
<organism evidence="7 8">
    <name type="scientific">Janthinobacterium lividum</name>
    <dbReference type="NCBI Taxonomy" id="29581"/>
    <lineage>
        <taxon>Bacteria</taxon>
        <taxon>Pseudomonadati</taxon>
        <taxon>Pseudomonadota</taxon>
        <taxon>Betaproteobacteria</taxon>
        <taxon>Burkholderiales</taxon>
        <taxon>Oxalobacteraceae</taxon>
        <taxon>Janthinobacterium</taxon>
    </lineage>
</organism>
<evidence type="ECO:0000259" key="6">
    <source>
        <dbReference type="Pfam" id="PF08281"/>
    </source>
</evidence>
<evidence type="ECO:0000313" key="8">
    <source>
        <dbReference type="Proteomes" id="UP000179840"/>
    </source>
</evidence>
<dbReference type="Pfam" id="PF04542">
    <property type="entry name" value="Sigma70_r2"/>
    <property type="match status" value="1"/>
</dbReference>
<accession>A0A1S1UD83</accession>
<dbReference type="InterPro" id="IPR013249">
    <property type="entry name" value="RNA_pol_sigma70_r4_t2"/>
</dbReference>
<feature type="domain" description="RNA polymerase sigma-70 region 2" evidence="5">
    <location>
        <begin position="15"/>
        <end position="80"/>
    </location>
</feature>
<dbReference type="InterPro" id="IPR013324">
    <property type="entry name" value="RNA_pol_sigma_r3/r4-like"/>
</dbReference>
<dbReference type="Gene3D" id="1.10.1740.10">
    <property type="match status" value="1"/>
</dbReference>
<evidence type="ECO:0000256" key="4">
    <source>
        <dbReference type="ARBA" id="ARBA00023163"/>
    </source>
</evidence>
<keyword evidence="3" id="KW-0731">Sigma factor</keyword>
<dbReference type="InterPro" id="IPR039425">
    <property type="entry name" value="RNA_pol_sigma-70-like"/>
</dbReference>
<name>A0A1S1UD83_9BURK</name>
<dbReference type="PANTHER" id="PTHR43133:SF63">
    <property type="entry name" value="RNA POLYMERASE SIGMA FACTOR FECI-RELATED"/>
    <property type="match status" value="1"/>
</dbReference>
<feature type="domain" description="RNA polymerase sigma factor 70 region 4 type 2" evidence="6">
    <location>
        <begin position="114"/>
        <end position="166"/>
    </location>
</feature>
<dbReference type="RefSeq" id="WP_071075579.1">
    <property type="nucleotide sequence ID" value="NZ_LFKP01000003.1"/>
</dbReference>
<evidence type="ECO:0000256" key="3">
    <source>
        <dbReference type="ARBA" id="ARBA00023082"/>
    </source>
</evidence>
<dbReference type="EMBL" id="LFKP01000003">
    <property type="protein sequence ID" value="OHV98397.1"/>
    <property type="molecule type" value="Genomic_DNA"/>
</dbReference>
<protein>
    <submittedName>
        <fullName evidence="7">RNA polymerase sigma factor</fullName>
    </submittedName>
</protein>
<keyword evidence="2" id="KW-0805">Transcription regulation</keyword>
<dbReference type="SUPFAM" id="SSF88659">
    <property type="entry name" value="Sigma3 and sigma4 domains of RNA polymerase sigma factors"/>
    <property type="match status" value="1"/>
</dbReference>
<keyword evidence="4" id="KW-0804">Transcription</keyword>
<dbReference type="InterPro" id="IPR013325">
    <property type="entry name" value="RNA_pol_sigma_r2"/>
</dbReference>
<dbReference type="InterPro" id="IPR007627">
    <property type="entry name" value="RNA_pol_sigma70_r2"/>
</dbReference>
<reference evidence="7 8" key="1">
    <citation type="submission" date="2015-06" db="EMBL/GenBank/DDBJ databases">
        <title>Draft genome sequencing of a biphenyl-degrading bacterium, Janthinobacterium lividum MEG1.</title>
        <authorList>
            <person name="Shimodaira J."/>
            <person name="Hatta T."/>
        </authorList>
    </citation>
    <scope>NUCLEOTIDE SEQUENCE [LARGE SCALE GENOMIC DNA]</scope>
    <source>
        <strain evidence="7 8">MEG1</strain>
    </source>
</reference>
<dbReference type="GO" id="GO:0003677">
    <property type="term" value="F:DNA binding"/>
    <property type="evidence" value="ECO:0007669"/>
    <property type="project" value="InterPro"/>
</dbReference>
<evidence type="ECO:0000256" key="2">
    <source>
        <dbReference type="ARBA" id="ARBA00023015"/>
    </source>
</evidence>
<proteinExistence type="inferred from homology"/>
<dbReference type="GO" id="GO:0006352">
    <property type="term" value="P:DNA-templated transcription initiation"/>
    <property type="evidence" value="ECO:0007669"/>
    <property type="project" value="InterPro"/>
</dbReference>
<dbReference type="InterPro" id="IPR014284">
    <property type="entry name" value="RNA_pol_sigma-70_dom"/>
</dbReference>
<evidence type="ECO:0000313" key="7">
    <source>
        <dbReference type="EMBL" id="OHV98397.1"/>
    </source>
</evidence>
<comment type="caution">
    <text evidence="7">The sequence shown here is derived from an EMBL/GenBank/DDBJ whole genome shotgun (WGS) entry which is preliminary data.</text>
</comment>
<sequence length="175" mass="19208">MSAIQPSLQQQVQSLYSEHHGWLLGWLRKKLSCPHGAADVAQDTFVRIIASRDALFGMREPRAYLSTTAKRLLLDRARRQLLERSYLAELALLADSLPGAPSPDEILMAVQALGQIATALDGLSSKARDAFLLHYLEEQSQAAVAAQLNVSTRMVQKYLVQALLACRHACPAMAA</sequence>
<dbReference type="PANTHER" id="PTHR43133">
    <property type="entry name" value="RNA POLYMERASE ECF-TYPE SIGMA FACTO"/>
    <property type="match status" value="1"/>
</dbReference>
<evidence type="ECO:0000256" key="1">
    <source>
        <dbReference type="ARBA" id="ARBA00010641"/>
    </source>
</evidence>
<gene>
    <name evidence="7" type="ORF">AKG95_03930</name>
</gene>
<dbReference type="InterPro" id="IPR036388">
    <property type="entry name" value="WH-like_DNA-bd_sf"/>
</dbReference>
<comment type="similarity">
    <text evidence="1">Belongs to the sigma-70 factor family. ECF subfamily.</text>
</comment>
<dbReference type="NCBIfam" id="TIGR02937">
    <property type="entry name" value="sigma70-ECF"/>
    <property type="match status" value="1"/>
</dbReference>
<dbReference type="Proteomes" id="UP000179840">
    <property type="component" value="Unassembled WGS sequence"/>
</dbReference>
<dbReference type="Gene3D" id="1.10.10.10">
    <property type="entry name" value="Winged helix-like DNA-binding domain superfamily/Winged helix DNA-binding domain"/>
    <property type="match status" value="1"/>
</dbReference>
<dbReference type="Pfam" id="PF08281">
    <property type="entry name" value="Sigma70_r4_2"/>
    <property type="match status" value="1"/>
</dbReference>
<evidence type="ECO:0000259" key="5">
    <source>
        <dbReference type="Pfam" id="PF04542"/>
    </source>
</evidence>